<dbReference type="EMBL" id="HBFK01042957">
    <property type="protein sequence ID" value="CAD8759514.1"/>
    <property type="molecule type" value="Transcribed_RNA"/>
</dbReference>
<dbReference type="InterPro" id="IPR001478">
    <property type="entry name" value="PDZ"/>
</dbReference>
<dbReference type="SUPFAM" id="SSF50156">
    <property type="entry name" value="PDZ domain-like"/>
    <property type="match status" value="1"/>
</dbReference>
<feature type="domain" description="PDZ" evidence="2">
    <location>
        <begin position="44"/>
        <end position="116"/>
    </location>
</feature>
<gene>
    <name evidence="4" type="ORF">HAND00432_LOCUS29231</name>
    <name evidence="3" type="ORF">HAND1043_LOCUS26028</name>
</gene>
<feature type="compositionally biased region" description="Low complexity" evidence="1">
    <location>
        <begin position="34"/>
        <end position="47"/>
    </location>
</feature>
<dbReference type="AlphaFoldDB" id="A0A6U5BI70"/>
<evidence type="ECO:0000313" key="3">
    <source>
        <dbReference type="EMBL" id="CAD8759514.1"/>
    </source>
</evidence>
<evidence type="ECO:0000313" key="4">
    <source>
        <dbReference type="EMBL" id="CAD8978223.1"/>
    </source>
</evidence>
<dbReference type="InterPro" id="IPR036034">
    <property type="entry name" value="PDZ_sf"/>
</dbReference>
<dbReference type="Gene3D" id="2.30.42.10">
    <property type="match status" value="1"/>
</dbReference>
<protein>
    <recommendedName>
        <fullName evidence="2">PDZ domain-containing protein</fullName>
    </recommendedName>
</protein>
<dbReference type="PANTHER" id="PTHR32060">
    <property type="entry name" value="TAIL-SPECIFIC PROTEASE"/>
    <property type="match status" value="1"/>
</dbReference>
<dbReference type="InterPro" id="IPR041489">
    <property type="entry name" value="PDZ_6"/>
</dbReference>
<name>A0A6U5BI70_HEMAN</name>
<accession>A0A6U5BI70</accession>
<dbReference type="PANTHER" id="PTHR32060:SF22">
    <property type="entry name" value="CARBOXYL-TERMINAL-PROCESSING PEPTIDASE 3, CHLOROPLASTIC"/>
    <property type="match status" value="1"/>
</dbReference>
<organism evidence="4">
    <name type="scientific">Hemiselmis andersenii</name>
    <name type="common">Cryptophyte alga</name>
    <dbReference type="NCBI Taxonomy" id="464988"/>
    <lineage>
        <taxon>Eukaryota</taxon>
        <taxon>Cryptophyceae</taxon>
        <taxon>Cryptomonadales</taxon>
        <taxon>Hemiselmidaceae</taxon>
        <taxon>Hemiselmis</taxon>
    </lineage>
</organism>
<proteinExistence type="predicted"/>
<reference evidence="4" key="1">
    <citation type="submission" date="2021-01" db="EMBL/GenBank/DDBJ databases">
        <authorList>
            <person name="Corre E."/>
            <person name="Pelletier E."/>
            <person name="Niang G."/>
            <person name="Scheremetjew M."/>
            <person name="Finn R."/>
            <person name="Kale V."/>
            <person name="Holt S."/>
            <person name="Cochrane G."/>
            <person name="Meng A."/>
            <person name="Brown T."/>
            <person name="Cohen L."/>
        </authorList>
    </citation>
    <scope>NUCLEOTIDE SEQUENCE</scope>
    <source>
        <strain evidence="3">CCMP441</strain>
        <strain evidence="4">CCMP644</strain>
    </source>
</reference>
<dbReference type="CDD" id="cd06782">
    <property type="entry name" value="cpPDZ_CPP-like"/>
    <property type="match status" value="1"/>
</dbReference>
<evidence type="ECO:0000256" key="1">
    <source>
        <dbReference type="SAM" id="MobiDB-lite"/>
    </source>
</evidence>
<feature type="region of interest" description="Disordered" evidence="1">
    <location>
        <begin position="1"/>
        <end position="47"/>
    </location>
</feature>
<sequence>MGDMQSCLACDSKRSDEAAAQSKRTEISIVPGGAHRTSPRSTASTAISTASDGLAKVGIGAYFQRDPNDSNVLLVKSVLKGSPSQLTGKILVGDRITSVDGKSCYGFSLAELAERLLGHPGSEVKCTFVHPGDKEEFSVTLLRGINARS</sequence>
<evidence type="ECO:0000259" key="2">
    <source>
        <dbReference type="PROSITE" id="PS50106"/>
    </source>
</evidence>
<dbReference type="PROSITE" id="PS50106">
    <property type="entry name" value="PDZ"/>
    <property type="match status" value="1"/>
</dbReference>
<dbReference type="GO" id="GO:0004175">
    <property type="term" value="F:endopeptidase activity"/>
    <property type="evidence" value="ECO:0007669"/>
    <property type="project" value="TreeGrafter"/>
</dbReference>
<dbReference type="SMART" id="SM00228">
    <property type="entry name" value="PDZ"/>
    <property type="match status" value="1"/>
</dbReference>
<dbReference type="EMBL" id="HBFX01048618">
    <property type="protein sequence ID" value="CAD8978223.1"/>
    <property type="molecule type" value="Transcribed_RNA"/>
</dbReference>
<dbReference type="Pfam" id="PF17820">
    <property type="entry name" value="PDZ_6"/>
    <property type="match status" value="1"/>
</dbReference>